<dbReference type="EMBL" id="JAAOLX010000004">
    <property type="protein sequence ID" value="NHQ86266.1"/>
    <property type="molecule type" value="Genomic_DNA"/>
</dbReference>
<dbReference type="Pfam" id="PF01035">
    <property type="entry name" value="DNA_binding_1"/>
    <property type="match status" value="1"/>
</dbReference>
<dbReference type="PROSITE" id="PS01124">
    <property type="entry name" value="HTH_ARAC_FAMILY_2"/>
    <property type="match status" value="1"/>
</dbReference>
<evidence type="ECO:0000256" key="2">
    <source>
        <dbReference type="ARBA" id="ARBA00022603"/>
    </source>
</evidence>
<keyword evidence="2 10" id="KW-0489">Methyltransferase</keyword>
<comment type="catalytic activity">
    <reaction evidence="1">
        <text>a 4-O-methyl-thymidine in DNA + L-cysteinyl-[protein] = a thymidine in DNA + S-methyl-L-cysteinyl-[protein]</text>
        <dbReference type="Rhea" id="RHEA:53428"/>
        <dbReference type="Rhea" id="RHEA-COMP:10131"/>
        <dbReference type="Rhea" id="RHEA-COMP:10132"/>
        <dbReference type="Rhea" id="RHEA-COMP:13555"/>
        <dbReference type="Rhea" id="RHEA-COMP:13556"/>
        <dbReference type="ChEBI" id="CHEBI:29950"/>
        <dbReference type="ChEBI" id="CHEBI:82612"/>
        <dbReference type="ChEBI" id="CHEBI:137386"/>
        <dbReference type="ChEBI" id="CHEBI:137387"/>
        <dbReference type="EC" id="2.1.1.63"/>
    </reaction>
</comment>
<dbReference type="InterPro" id="IPR014048">
    <property type="entry name" value="MethylDNA_cys_MeTrfase_DNA-bd"/>
</dbReference>
<dbReference type="Gene3D" id="1.10.10.60">
    <property type="entry name" value="Homeodomain-like"/>
    <property type="match status" value="1"/>
</dbReference>
<dbReference type="PROSITE" id="PS00374">
    <property type="entry name" value="MGMT"/>
    <property type="match status" value="1"/>
</dbReference>
<dbReference type="InterPro" id="IPR036217">
    <property type="entry name" value="MethylDNA_cys_MeTrfase_DNAb"/>
</dbReference>
<evidence type="ECO:0000256" key="6">
    <source>
        <dbReference type="ARBA" id="ARBA00023163"/>
    </source>
</evidence>
<evidence type="ECO:0000313" key="10">
    <source>
        <dbReference type="EMBL" id="NHQ86266.1"/>
    </source>
</evidence>
<dbReference type="GO" id="GO:0032259">
    <property type="term" value="P:methylation"/>
    <property type="evidence" value="ECO:0007669"/>
    <property type="project" value="UniProtKB-KW"/>
</dbReference>
<comment type="catalytic activity">
    <reaction evidence="8">
        <text>a 6-O-methyl-2'-deoxyguanosine in DNA + L-cysteinyl-[protein] = S-methyl-L-cysteinyl-[protein] + a 2'-deoxyguanosine in DNA</text>
        <dbReference type="Rhea" id="RHEA:24000"/>
        <dbReference type="Rhea" id="RHEA-COMP:10131"/>
        <dbReference type="Rhea" id="RHEA-COMP:10132"/>
        <dbReference type="Rhea" id="RHEA-COMP:11367"/>
        <dbReference type="Rhea" id="RHEA-COMP:11368"/>
        <dbReference type="ChEBI" id="CHEBI:29950"/>
        <dbReference type="ChEBI" id="CHEBI:82612"/>
        <dbReference type="ChEBI" id="CHEBI:85445"/>
        <dbReference type="ChEBI" id="CHEBI:85448"/>
        <dbReference type="EC" id="2.1.1.63"/>
    </reaction>
</comment>
<dbReference type="Proteomes" id="UP000712570">
    <property type="component" value="Unassembled WGS sequence"/>
</dbReference>
<accession>A0ABX0KYW8</accession>
<evidence type="ECO:0000256" key="3">
    <source>
        <dbReference type="ARBA" id="ARBA00022679"/>
    </source>
</evidence>
<keyword evidence="5" id="KW-0805">Transcription regulation</keyword>
<dbReference type="InterPro" id="IPR036388">
    <property type="entry name" value="WH-like_DNA-bd_sf"/>
</dbReference>
<dbReference type="EC" id="2.1.1.63" evidence="10"/>
<evidence type="ECO:0000256" key="5">
    <source>
        <dbReference type="ARBA" id="ARBA00023015"/>
    </source>
</evidence>
<reference evidence="10 11" key="1">
    <citation type="submission" date="2020-03" db="EMBL/GenBank/DDBJ databases">
        <title>Draft genome sequence of environmentally isolated violet-colored cultures.</title>
        <authorList>
            <person name="Wilson H.S."/>
        </authorList>
    </citation>
    <scope>NUCLEOTIDE SEQUENCE [LARGE SCALE GENOMIC DNA]</scope>
    <source>
        <strain evidence="10 11">HSC-16F04</strain>
    </source>
</reference>
<dbReference type="GO" id="GO:0003908">
    <property type="term" value="F:methylated-DNA-[protein]-cysteine S-methyltransferase activity"/>
    <property type="evidence" value="ECO:0007669"/>
    <property type="project" value="UniProtKB-EC"/>
</dbReference>
<dbReference type="SUPFAM" id="SSF46767">
    <property type="entry name" value="Methylated DNA-protein cysteine methyltransferase, C-terminal domain"/>
    <property type="match status" value="1"/>
</dbReference>
<dbReference type="CDD" id="cd06445">
    <property type="entry name" value="ATase"/>
    <property type="match status" value="1"/>
</dbReference>
<dbReference type="PANTHER" id="PTHR10815:SF13">
    <property type="entry name" value="METHYLATED-DNA--PROTEIN-CYSTEINE METHYLTRANSFERASE"/>
    <property type="match status" value="1"/>
</dbReference>
<gene>
    <name evidence="10" type="ORF">HA050_09070</name>
</gene>
<evidence type="ECO:0000256" key="1">
    <source>
        <dbReference type="ARBA" id="ARBA00001286"/>
    </source>
</evidence>
<proteinExistence type="predicted"/>
<dbReference type="SUPFAM" id="SSF53155">
    <property type="entry name" value="Methylated DNA-protein cysteine methyltransferase domain"/>
    <property type="match status" value="1"/>
</dbReference>
<keyword evidence="11" id="KW-1185">Reference proteome</keyword>
<keyword evidence="4" id="KW-0227">DNA damage</keyword>
<protein>
    <submittedName>
        <fullName evidence="10">Methylated-DNA--[protein]-cysteine S-methyltransferase</fullName>
        <ecNumber evidence="10">2.1.1.63</ecNumber>
    </submittedName>
</protein>
<evidence type="ECO:0000313" key="11">
    <source>
        <dbReference type="Proteomes" id="UP000712570"/>
    </source>
</evidence>
<dbReference type="InterPro" id="IPR036631">
    <property type="entry name" value="MGMT_N_sf"/>
</dbReference>
<dbReference type="Pfam" id="PF12833">
    <property type="entry name" value="HTH_18"/>
    <property type="match status" value="1"/>
</dbReference>
<dbReference type="NCBIfam" id="TIGR00589">
    <property type="entry name" value="ogt"/>
    <property type="match status" value="1"/>
</dbReference>
<evidence type="ECO:0000259" key="9">
    <source>
        <dbReference type="PROSITE" id="PS01124"/>
    </source>
</evidence>
<keyword evidence="6" id="KW-0804">Transcription</keyword>
<evidence type="ECO:0000256" key="4">
    <source>
        <dbReference type="ARBA" id="ARBA00022763"/>
    </source>
</evidence>
<organism evidence="10 11">
    <name type="scientific">Iodobacter violaceini</name>
    <dbReference type="NCBI Taxonomy" id="3044271"/>
    <lineage>
        <taxon>Bacteria</taxon>
        <taxon>Pseudomonadati</taxon>
        <taxon>Pseudomonadota</taxon>
        <taxon>Betaproteobacteria</taxon>
        <taxon>Neisseriales</taxon>
        <taxon>Chitinibacteraceae</taxon>
        <taxon>Iodobacter</taxon>
    </lineage>
</organism>
<dbReference type="InterPro" id="IPR018060">
    <property type="entry name" value="HTH_AraC"/>
</dbReference>
<dbReference type="RefSeq" id="WP_166824896.1">
    <property type="nucleotide sequence ID" value="NZ_JAAOLX010000004.1"/>
</dbReference>
<evidence type="ECO:0000256" key="8">
    <source>
        <dbReference type="ARBA" id="ARBA00049348"/>
    </source>
</evidence>
<dbReference type="Gene3D" id="3.30.160.70">
    <property type="entry name" value="Methylated DNA-protein cysteine methyltransferase domain"/>
    <property type="match status" value="1"/>
</dbReference>
<keyword evidence="3 10" id="KW-0808">Transferase</keyword>
<dbReference type="SMART" id="SM00342">
    <property type="entry name" value="HTH_ARAC"/>
    <property type="match status" value="1"/>
</dbReference>
<dbReference type="PANTHER" id="PTHR10815">
    <property type="entry name" value="METHYLATED-DNA--PROTEIN-CYSTEINE METHYLTRANSFERASE"/>
    <property type="match status" value="1"/>
</dbReference>
<keyword evidence="7" id="KW-0234">DNA repair</keyword>
<dbReference type="SUPFAM" id="SSF46689">
    <property type="entry name" value="Homeodomain-like"/>
    <property type="match status" value="1"/>
</dbReference>
<name>A0ABX0KYW8_9NEIS</name>
<evidence type="ECO:0000256" key="7">
    <source>
        <dbReference type="ARBA" id="ARBA00023204"/>
    </source>
</evidence>
<comment type="caution">
    <text evidence="10">The sequence shown here is derived from an EMBL/GenBank/DDBJ whole genome shotgun (WGS) entry which is preliminary data.</text>
</comment>
<feature type="domain" description="HTH araC/xylS-type" evidence="9">
    <location>
        <begin position="8"/>
        <end position="105"/>
    </location>
</feature>
<dbReference type="InterPro" id="IPR009057">
    <property type="entry name" value="Homeodomain-like_sf"/>
</dbReference>
<dbReference type="Gene3D" id="1.10.10.10">
    <property type="entry name" value="Winged helix-like DNA-binding domain superfamily/Winged helix DNA-binding domain"/>
    <property type="match status" value="1"/>
</dbReference>
<dbReference type="InterPro" id="IPR001497">
    <property type="entry name" value="MethylDNA_cys_MeTrfase_AS"/>
</dbReference>
<sequence>MTDYERIEKAIYFISAHLHSQPGLDEIAAHLHLSPFHFQRMFCRWAGVTPKRFLQVLTLERAKQLLRDSKSLLEVSDSLGLSSGSRLYDHFVQLEAVTPGEYKIGGAGLSIAYAVHDTPFGPAFIASTSRGVCQFSFMQDRTLAVHLADLSCKWPQAVFYEERQATQAIIDAMFGMAGRPDRPVSLHVKGTNFQVSVWRALLHIPPAAVVSYSQIAKAVGRPNAVRAVGSAVGANPVALLIPCHRVIQQGGKLGGYHWGEARKHAIHAWESARYEGFAPEEAAQAEYSLF</sequence>